<evidence type="ECO:0000313" key="2">
    <source>
        <dbReference type="Proteomes" id="UP000187735"/>
    </source>
</evidence>
<reference evidence="1 2" key="1">
    <citation type="journal article" date="2016" name="Front. Microbiol.">
        <title>Fuerstia marisgermanicae gen. nov., sp. nov., an Unusual Member of the Phylum Planctomycetes from the German Wadden Sea.</title>
        <authorList>
            <person name="Kohn T."/>
            <person name="Heuer A."/>
            <person name="Jogler M."/>
            <person name="Vollmers J."/>
            <person name="Boedeker C."/>
            <person name="Bunk B."/>
            <person name="Rast P."/>
            <person name="Borchert D."/>
            <person name="Glockner I."/>
            <person name="Freese H.M."/>
            <person name="Klenk H.P."/>
            <person name="Overmann J."/>
            <person name="Kaster A.K."/>
            <person name="Rohde M."/>
            <person name="Wiegand S."/>
            <person name="Jogler C."/>
        </authorList>
    </citation>
    <scope>NUCLEOTIDE SEQUENCE [LARGE SCALE GENOMIC DNA]</scope>
    <source>
        <strain evidence="1 2">NH11</strain>
    </source>
</reference>
<dbReference type="STRING" id="1891926.Fuma_04861"/>
<protein>
    <submittedName>
        <fullName evidence="1">Uncharacterized protein</fullName>
    </submittedName>
</protein>
<dbReference type="AlphaFoldDB" id="A0A1P8WMB4"/>
<dbReference type="EMBL" id="CP017641">
    <property type="protein sequence ID" value="APZ95205.1"/>
    <property type="molecule type" value="Genomic_DNA"/>
</dbReference>
<keyword evidence="2" id="KW-1185">Reference proteome</keyword>
<evidence type="ECO:0000313" key="1">
    <source>
        <dbReference type="EMBL" id="APZ95205.1"/>
    </source>
</evidence>
<sequence length="350" mass="39629">MDCYLYRGVDLEGDEWWLAFEKKPSMKSGNFRIFFSYHEDKNEPFKEWLVPNGSRRLKLTNSARLQTLVKAKSVNLNLISAGTVSSDDEAFAVELEWNSIAPDLRELAGERDVIDLVWYREENQLRFGLPNTPFNASLAHELGLPDDSLLNGYIGWQTEARQITFRGGFADEYWHDGSFDLQNVGVLFSDSLNSPTDELSTAIKSVSLPQRSFVEVRRTQSDERTVVVTTQPIQFYSANAFRYYWQAQITAKPTGVKELDVSVETSFGTRSRSQTIEQIVWKHRTVHSGQLRDGLCVDSYRVNVPYQVGLNGGDTGSRVLVAGGGRSVAERFDNFEIVLFKLLRTALLGD</sequence>
<dbReference type="RefSeq" id="WP_077026403.1">
    <property type="nucleotide sequence ID" value="NZ_CP017641.1"/>
</dbReference>
<proteinExistence type="predicted"/>
<organism evidence="1 2">
    <name type="scientific">Fuerstiella marisgermanici</name>
    <dbReference type="NCBI Taxonomy" id="1891926"/>
    <lineage>
        <taxon>Bacteria</taxon>
        <taxon>Pseudomonadati</taxon>
        <taxon>Planctomycetota</taxon>
        <taxon>Planctomycetia</taxon>
        <taxon>Planctomycetales</taxon>
        <taxon>Planctomycetaceae</taxon>
        <taxon>Fuerstiella</taxon>
    </lineage>
</organism>
<gene>
    <name evidence="1" type="ORF">Fuma_04861</name>
</gene>
<dbReference type="Proteomes" id="UP000187735">
    <property type="component" value="Chromosome"/>
</dbReference>
<dbReference type="KEGG" id="fmr:Fuma_04861"/>
<name>A0A1P8WMB4_9PLAN</name>
<accession>A0A1P8WMB4</accession>